<dbReference type="InterPro" id="IPR018063">
    <property type="entry name" value="SAM_MeTrfase_RsmI_CS"/>
</dbReference>
<dbReference type="Gene3D" id="3.30.950.10">
    <property type="entry name" value="Methyltransferase, Cobalt-precorrin-4 Transmethylase, Domain 2"/>
    <property type="match status" value="1"/>
</dbReference>
<name>A0A1F5F733_9BACT</name>
<dbReference type="HAMAP" id="MF_01877">
    <property type="entry name" value="16SrRNA_methyltr_I"/>
    <property type="match status" value="1"/>
</dbReference>
<dbReference type="GO" id="GO:0032259">
    <property type="term" value="P:methylation"/>
    <property type="evidence" value="ECO:0007669"/>
    <property type="project" value="UniProtKB-KW"/>
</dbReference>
<dbReference type="Gene3D" id="3.40.1010.10">
    <property type="entry name" value="Cobalt-precorrin-4 Transmethylase, Domain 1"/>
    <property type="match status" value="1"/>
</dbReference>
<dbReference type="CDD" id="cd11648">
    <property type="entry name" value="RsmI"/>
    <property type="match status" value="1"/>
</dbReference>
<dbReference type="InterPro" id="IPR000878">
    <property type="entry name" value="4pyrrol_Mease"/>
</dbReference>
<protein>
    <submittedName>
        <fullName evidence="7">16S rRNA (Cytidine(1402)-2'-O)-methyltransferase</fullName>
    </submittedName>
</protein>
<dbReference type="PANTHER" id="PTHR46111:SF1">
    <property type="entry name" value="RIBOSOMAL RNA SMALL SUBUNIT METHYLTRANSFERASE I"/>
    <property type="match status" value="1"/>
</dbReference>
<evidence type="ECO:0000256" key="5">
    <source>
        <dbReference type="ARBA" id="ARBA00022691"/>
    </source>
</evidence>
<dbReference type="STRING" id="1817816.A2Y64_02475"/>
<dbReference type="PROSITE" id="PS01296">
    <property type="entry name" value="RSMI"/>
    <property type="match status" value="1"/>
</dbReference>
<dbReference type="PIRSF" id="PIRSF005917">
    <property type="entry name" value="MTase_YraL"/>
    <property type="match status" value="1"/>
</dbReference>
<keyword evidence="4 7" id="KW-0808">Transferase</keyword>
<accession>A0A1F5F733</accession>
<dbReference type="InterPro" id="IPR014777">
    <property type="entry name" value="4pyrrole_Mease_sub1"/>
</dbReference>
<gene>
    <name evidence="7" type="ORF">A2Y64_02475</name>
</gene>
<dbReference type="InterPro" id="IPR035996">
    <property type="entry name" value="4pyrrol_Methylase_sf"/>
</dbReference>
<keyword evidence="3 7" id="KW-0489">Methyltransferase</keyword>
<dbReference type="FunFam" id="3.30.950.10:FF:000002">
    <property type="entry name" value="Ribosomal RNA small subunit methyltransferase I"/>
    <property type="match status" value="1"/>
</dbReference>
<keyword evidence="1" id="KW-0963">Cytoplasm</keyword>
<dbReference type="InterPro" id="IPR008189">
    <property type="entry name" value="rRNA_ssu_MeTfrase_I"/>
</dbReference>
<dbReference type="Pfam" id="PF00590">
    <property type="entry name" value="TP_methylase"/>
    <property type="match status" value="1"/>
</dbReference>
<evidence type="ECO:0000256" key="3">
    <source>
        <dbReference type="ARBA" id="ARBA00022603"/>
    </source>
</evidence>
<evidence type="ECO:0000313" key="7">
    <source>
        <dbReference type="EMBL" id="OGD75164.1"/>
    </source>
</evidence>
<evidence type="ECO:0000256" key="2">
    <source>
        <dbReference type="ARBA" id="ARBA00022552"/>
    </source>
</evidence>
<dbReference type="SUPFAM" id="SSF53790">
    <property type="entry name" value="Tetrapyrrole methylase"/>
    <property type="match status" value="1"/>
</dbReference>
<dbReference type="FunFam" id="3.40.1010.10:FF:000007">
    <property type="entry name" value="Ribosomal RNA small subunit methyltransferase I"/>
    <property type="match status" value="1"/>
</dbReference>
<reference evidence="7 8" key="1">
    <citation type="journal article" date="2016" name="Nat. Commun.">
        <title>Thousands of microbial genomes shed light on interconnected biogeochemical processes in an aquifer system.</title>
        <authorList>
            <person name="Anantharaman K."/>
            <person name="Brown C.T."/>
            <person name="Hug L.A."/>
            <person name="Sharon I."/>
            <person name="Castelle C.J."/>
            <person name="Probst A.J."/>
            <person name="Thomas B.C."/>
            <person name="Singh A."/>
            <person name="Wilkins M.J."/>
            <person name="Karaoz U."/>
            <person name="Brodie E.L."/>
            <person name="Williams K.H."/>
            <person name="Hubbard S.S."/>
            <person name="Banfield J.F."/>
        </authorList>
    </citation>
    <scope>NUCLEOTIDE SEQUENCE [LARGE SCALE GENOMIC DNA]</scope>
</reference>
<dbReference type="Proteomes" id="UP000177187">
    <property type="component" value="Unassembled WGS sequence"/>
</dbReference>
<dbReference type="GO" id="GO:0008168">
    <property type="term" value="F:methyltransferase activity"/>
    <property type="evidence" value="ECO:0007669"/>
    <property type="project" value="UniProtKB-KW"/>
</dbReference>
<dbReference type="PANTHER" id="PTHR46111">
    <property type="entry name" value="RIBOSOMAL RNA SMALL SUBUNIT METHYLTRANSFERASE I"/>
    <property type="match status" value="1"/>
</dbReference>
<dbReference type="EMBL" id="MFAF01000081">
    <property type="protein sequence ID" value="OGD75164.1"/>
    <property type="molecule type" value="Genomic_DNA"/>
</dbReference>
<keyword evidence="2" id="KW-0698">rRNA processing</keyword>
<feature type="non-terminal residue" evidence="7">
    <location>
        <position position="283"/>
    </location>
</feature>
<evidence type="ECO:0000256" key="4">
    <source>
        <dbReference type="ARBA" id="ARBA00022679"/>
    </source>
</evidence>
<organism evidence="7 8">
    <name type="scientific">Candidatus Coatesbacteria bacterium RBG_13_66_14</name>
    <dbReference type="NCBI Taxonomy" id="1817816"/>
    <lineage>
        <taxon>Bacteria</taxon>
        <taxon>Candidatus Coatesiibacteriota</taxon>
    </lineage>
</organism>
<dbReference type="NCBIfam" id="TIGR00096">
    <property type="entry name" value="16S rRNA (cytidine(1402)-2'-O)-methyltransferase"/>
    <property type="match status" value="1"/>
</dbReference>
<keyword evidence="5" id="KW-0949">S-adenosyl-L-methionine</keyword>
<evidence type="ECO:0000313" key="8">
    <source>
        <dbReference type="Proteomes" id="UP000177187"/>
    </source>
</evidence>
<dbReference type="AlphaFoldDB" id="A0A1F5F733"/>
<comment type="caution">
    <text evidence="7">The sequence shown here is derived from an EMBL/GenBank/DDBJ whole genome shotgun (WGS) entry which is preliminary data.</text>
</comment>
<dbReference type="InterPro" id="IPR014776">
    <property type="entry name" value="4pyrrole_Mease_sub2"/>
</dbReference>
<dbReference type="GO" id="GO:0006364">
    <property type="term" value="P:rRNA processing"/>
    <property type="evidence" value="ECO:0007669"/>
    <property type="project" value="UniProtKB-KW"/>
</dbReference>
<proteinExistence type="inferred from homology"/>
<evidence type="ECO:0000256" key="1">
    <source>
        <dbReference type="ARBA" id="ARBA00022490"/>
    </source>
</evidence>
<sequence>MAKKKGCLYLVGTPIGNLDDITARAVETLKVVDVIACEDTRQTRKLLAHYKINKKRLLRCDQHITYAVGRELVELFNQGLSIAYVSDSGMPAISDPGSALVRLCVDNHIDVVPIPGPNAAITALATSGFSSSSFIFEGYLPRKPQERLARIQRLKCLEMPVVVYASPHRIKRILKDIASEMPDREVVICREMTKINEEVLRGTAEEVNLELDEDRTRGEFVLVVDRAADSEDNRFVMDNVPSDRVERALRICIQNFELSPNNASKVISAILGIPKQEIYHLAV</sequence>
<feature type="domain" description="Tetrapyrrole methylase" evidence="6">
    <location>
        <begin position="8"/>
        <end position="207"/>
    </location>
</feature>
<evidence type="ECO:0000259" key="6">
    <source>
        <dbReference type="Pfam" id="PF00590"/>
    </source>
</evidence>